<dbReference type="RefSeq" id="WP_079541600.1">
    <property type="nucleotide sequence ID" value="NZ_FKLO01000067.1"/>
</dbReference>
<organism evidence="3 4">
    <name type="scientific">Cardiobacterium hominis</name>
    <dbReference type="NCBI Taxonomy" id="2718"/>
    <lineage>
        <taxon>Bacteria</taxon>
        <taxon>Pseudomonadati</taxon>
        <taxon>Pseudomonadota</taxon>
        <taxon>Gammaproteobacteria</taxon>
        <taxon>Cardiobacteriales</taxon>
        <taxon>Cardiobacteriaceae</taxon>
        <taxon>Cardiobacterium</taxon>
    </lineage>
</organism>
<evidence type="ECO:0000259" key="1">
    <source>
        <dbReference type="Pfam" id="PF09851"/>
    </source>
</evidence>
<name>A0A1C3H658_9GAMM</name>
<dbReference type="SUPFAM" id="SSF117892">
    <property type="entry name" value="Band 7/SPFH domain"/>
    <property type="match status" value="1"/>
</dbReference>
<evidence type="ECO:0000313" key="4">
    <source>
        <dbReference type="Proteomes" id="UP000190837"/>
    </source>
</evidence>
<dbReference type="AlphaFoldDB" id="A0A1C3H658"/>
<dbReference type="PANTHER" id="PTHR37826">
    <property type="entry name" value="FLOTILLIN BAND_7_5 DOMAIN PROTEIN"/>
    <property type="match status" value="1"/>
</dbReference>
<sequence length="331" mass="35998">MFGFIRKQFIDVIEWPNPGDDTLMWRFPAEDQEIQTGATLVVRESQQALFVDEGKTADLFGAGTHLLTTQTLPLLTNLKNWDKFFASPFKSDVYFFNLRQQLGRRWGTAQPVTVRDSEFGVVQLRAFGMYDYRISDPAKLFSEVTGVVAQYSREALDEPLRNVVMTRLASVFGSSGIAFLDMAANQVLLSQKMAELLAPDFARLGLTLERFSVESITLPEAIQKALDERISMGVVGDLNRYTQYQAASAIPLAAQNEGGLAGIGAGVGVGAAIGQAMATNMNAAPAAAPQAAGNNDPQARLAQLKALLDQGLITAEDYEKAKAEVLKQLIG</sequence>
<dbReference type="InterPro" id="IPR036013">
    <property type="entry name" value="Band_7/SPFH_dom_sf"/>
</dbReference>
<dbReference type="Pfam" id="PF13421">
    <property type="entry name" value="Band_7_1"/>
    <property type="match status" value="1"/>
</dbReference>
<evidence type="ECO:0000313" key="3">
    <source>
        <dbReference type="EMBL" id="SAM68873.1"/>
    </source>
</evidence>
<dbReference type="Gene3D" id="3.30.479.30">
    <property type="entry name" value="Band 7 domain"/>
    <property type="match status" value="1"/>
</dbReference>
<dbReference type="PANTHER" id="PTHR37826:SF2">
    <property type="entry name" value="ZINC-RIBBON DOMAIN-CONTAINING PROTEIN"/>
    <property type="match status" value="1"/>
</dbReference>
<gene>
    <name evidence="3" type="ORF">CHUV0807_1976</name>
</gene>
<dbReference type="InterPro" id="IPR018649">
    <property type="entry name" value="SHOCT"/>
</dbReference>
<feature type="domain" description="SPFH" evidence="2">
    <location>
        <begin position="24"/>
        <end position="234"/>
    </location>
</feature>
<reference evidence="4" key="1">
    <citation type="submission" date="2016-04" db="EMBL/GenBank/DDBJ databases">
        <authorList>
            <person name="Tagini F."/>
        </authorList>
    </citation>
    <scope>NUCLEOTIDE SEQUENCE [LARGE SCALE GENOMIC DNA]</scope>
    <source>
        <strain evidence="4">CHUV0807</strain>
    </source>
</reference>
<keyword evidence="3" id="KW-0472">Membrane</keyword>
<dbReference type="Proteomes" id="UP000190837">
    <property type="component" value="Unassembled WGS sequence"/>
</dbReference>
<dbReference type="CDD" id="cd03408">
    <property type="entry name" value="SPFH_like_u1"/>
    <property type="match status" value="1"/>
</dbReference>
<dbReference type="Pfam" id="PF09851">
    <property type="entry name" value="SHOCT"/>
    <property type="match status" value="1"/>
</dbReference>
<protein>
    <submittedName>
        <fullName evidence="3">FIG027190: Putative transmembrane protein</fullName>
    </submittedName>
</protein>
<feature type="domain" description="SHOCT" evidence="1">
    <location>
        <begin position="300"/>
        <end position="326"/>
    </location>
</feature>
<proteinExistence type="predicted"/>
<accession>A0A1C3H658</accession>
<dbReference type="EMBL" id="FKLO01000067">
    <property type="protein sequence ID" value="SAM68873.1"/>
    <property type="molecule type" value="Genomic_DNA"/>
</dbReference>
<keyword evidence="3" id="KW-0812">Transmembrane</keyword>
<evidence type="ECO:0000259" key="2">
    <source>
        <dbReference type="Pfam" id="PF13421"/>
    </source>
</evidence>
<dbReference type="InterPro" id="IPR033880">
    <property type="entry name" value="SPFH_YdjI"/>
</dbReference>